<evidence type="ECO:0000256" key="6">
    <source>
        <dbReference type="PIRSR" id="PIRSR005096-1"/>
    </source>
</evidence>
<evidence type="ECO:0000256" key="5">
    <source>
        <dbReference type="PIRNR" id="PIRNR005096"/>
    </source>
</evidence>
<evidence type="ECO:0000313" key="10">
    <source>
        <dbReference type="EMBL" id="SDI44000.1"/>
    </source>
</evidence>
<name>A0A1G8KM92_9RHOO</name>
<dbReference type="Gene3D" id="2.70.98.10">
    <property type="match status" value="1"/>
</dbReference>
<dbReference type="InterPro" id="IPR015443">
    <property type="entry name" value="Aldose_1-epimerase"/>
</dbReference>
<sequence>MKKATTALTLCAASALLLAPAAVFAAGKTAAPKAPAFVELRDVDFQKEVDGKQVGLYTIKNKKGMVVKVTNYGARVEQILVPDRNGKLGDVAQGYETIDQVLGGQGSMGAFIGRYANRIANGTFSLDGTEYKLAINDLSTPPAAPRQNTLHGGKKGSRFVVFDAKQLSENAVQMTILFKDGEEGFPGDLPVKVVYSVSDANELVISYDAVAANKKTVANFTGHTFFNLSGDLGSSIEDHILTVPSDKVLEVSAALVPNGNFRDVTGTPMDFRKPKALGKDIKADYDLLKAGNGYDNHYVISLKQPSDLGLNAKIMDPKSGRVLEVWSTEPGVQVYSGNFLEGKLPRDLGKGSTVYNFRSAFCLEPSRFPDSVNHSGFPTTEIKPGEWYSGKIVYKFSVDKGKAAK</sequence>
<dbReference type="EC" id="5.1.3.3" evidence="5"/>
<dbReference type="EMBL" id="FNCY01000019">
    <property type="protein sequence ID" value="SDI44000.1"/>
    <property type="molecule type" value="Genomic_DNA"/>
</dbReference>
<dbReference type="GO" id="GO:0004034">
    <property type="term" value="F:aldose 1-epimerase activity"/>
    <property type="evidence" value="ECO:0007669"/>
    <property type="project" value="UniProtKB-EC"/>
</dbReference>
<keyword evidence="3 5" id="KW-0413">Isomerase</keyword>
<dbReference type="SUPFAM" id="SSF74650">
    <property type="entry name" value="Galactose mutarotase-like"/>
    <property type="match status" value="1"/>
</dbReference>
<dbReference type="Pfam" id="PF01263">
    <property type="entry name" value="Aldose_epim"/>
    <property type="match status" value="1"/>
</dbReference>
<evidence type="ECO:0000256" key="2">
    <source>
        <dbReference type="ARBA" id="ARBA00006206"/>
    </source>
</evidence>
<dbReference type="PIRSF" id="PIRSF005096">
    <property type="entry name" value="GALM"/>
    <property type="match status" value="1"/>
</dbReference>
<keyword evidence="11" id="KW-1185">Reference proteome</keyword>
<dbReference type="GO" id="GO:0006006">
    <property type="term" value="P:glucose metabolic process"/>
    <property type="evidence" value="ECO:0007669"/>
    <property type="project" value="TreeGrafter"/>
</dbReference>
<protein>
    <recommendedName>
        <fullName evidence="5">Aldose 1-epimerase</fullName>
        <ecNumber evidence="5">5.1.3.3</ecNumber>
    </recommendedName>
</protein>
<evidence type="ECO:0000313" key="11">
    <source>
        <dbReference type="Proteomes" id="UP000198607"/>
    </source>
</evidence>
<comment type="similarity">
    <text evidence="2 5">Belongs to the aldose epimerase family.</text>
</comment>
<feature type="active site" description="Proton acceptor" evidence="6">
    <location>
        <position position="364"/>
    </location>
</feature>
<organism evidence="10 11">
    <name type="scientific">Propionivibrio dicarboxylicus</name>
    <dbReference type="NCBI Taxonomy" id="83767"/>
    <lineage>
        <taxon>Bacteria</taxon>
        <taxon>Pseudomonadati</taxon>
        <taxon>Pseudomonadota</taxon>
        <taxon>Betaproteobacteria</taxon>
        <taxon>Rhodocyclales</taxon>
        <taxon>Rhodocyclaceae</taxon>
        <taxon>Propionivibrio</taxon>
    </lineage>
</organism>
<dbReference type="UniPathway" id="UPA00242"/>
<proteinExistence type="inferred from homology"/>
<evidence type="ECO:0000256" key="8">
    <source>
        <dbReference type="PIRSR" id="PIRSR005096-3"/>
    </source>
</evidence>
<dbReference type="InterPro" id="IPR008183">
    <property type="entry name" value="Aldose_1/G6P_1-epimerase"/>
</dbReference>
<dbReference type="PANTHER" id="PTHR10091:SF0">
    <property type="entry name" value="GALACTOSE MUTAROTASE"/>
    <property type="match status" value="1"/>
</dbReference>
<dbReference type="InterPro" id="IPR014718">
    <property type="entry name" value="GH-type_carb-bd"/>
</dbReference>
<evidence type="ECO:0000256" key="4">
    <source>
        <dbReference type="ARBA" id="ARBA00023277"/>
    </source>
</evidence>
<reference evidence="10 11" key="1">
    <citation type="submission" date="2016-10" db="EMBL/GenBank/DDBJ databases">
        <authorList>
            <person name="de Groot N.N."/>
        </authorList>
    </citation>
    <scope>NUCLEOTIDE SEQUENCE [LARGE SCALE GENOMIC DNA]</scope>
    <source>
        <strain evidence="10 11">DSM 5885</strain>
    </source>
</reference>
<evidence type="ECO:0000256" key="9">
    <source>
        <dbReference type="SAM" id="SignalP"/>
    </source>
</evidence>
<gene>
    <name evidence="10" type="ORF">SAMN05660652_03426</name>
</gene>
<dbReference type="InterPro" id="IPR011013">
    <property type="entry name" value="Gal_mutarotase_sf_dom"/>
</dbReference>
<accession>A0A1G8KM92</accession>
<dbReference type="AlphaFoldDB" id="A0A1G8KM92"/>
<evidence type="ECO:0000256" key="7">
    <source>
        <dbReference type="PIRSR" id="PIRSR005096-2"/>
    </source>
</evidence>
<dbReference type="Proteomes" id="UP000198607">
    <property type="component" value="Unassembled WGS sequence"/>
</dbReference>
<dbReference type="GO" id="GO:0005737">
    <property type="term" value="C:cytoplasm"/>
    <property type="evidence" value="ECO:0007669"/>
    <property type="project" value="TreeGrafter"/>
</dbReference>
<feature type="active site" description="Proton donor" evidence="6">
    <location>
        <position position="223"/>
    </location>
</feature>
<feature type="binding site" evidence="8">
    <location>
        <begin position="117"/>
        <end position="118"/>
    </location>
    <ligand>
        <name>beta-D-galactose</name>
        <dbReference type="ChEBI" id="CHEBI:27667"/>
    </ligand>
</feature>
<dbReference type="RefSeq" id="WP_091939398.1">
    <property type="nucleotide sequence ID" value="NZ_FNCY01000019.1"/>
</dbReference>
<dbReference type="PANTHER" id="PTHR10091">
    <property type="entry name" value="ALDOSE-1-EPIMERASE"/>
    <property type="match status" value="1"/>
</dbReference>
<feature type="chain" id="PRO_5011678452" description="Aldose 1-epimerase" evidence="9">
    <location>
        <begin position="26"/>
        <end position="405"/>
    </location>
</feature>
<dbReference type="STRING" id="83767.SAMN05660652_03426"/>
<comment type="catalytic activity">
    <reaction evidence="5">
        <text>alpha-D-glucose = beta-D-glucose</text>
        <dbReference type="Rhea" id="RHEA:10264"/>
        <dbReference type="ChEBI" id="CHEBI:15903"/>
        <dbReference type="ChEBI" id="CHEBI:17925"/>
        <dbReference type="EC" id="5.1.3.3"/>
    </reaction>
</comment>
<feature type="signal peptide" evidence="9">
    <location>
        <begin position="1"/>
        <end position="25"/>
    </location>
</feature>
<keyword evidence="4 5" id="KW-0119">Carbohydrate metabolism</keyword>
<dbReference type="OrthoDB" id="9779408at2"/>
<feature type="binding site" evidence="7">
    <location>
        <position position="295"/>
    </location>
    <ligand>
        <name>beta-D-galactose</name>
        <dbReference type="ChEBI" id="CHEBI:27667"/>
    </ligand>
</feature>
<evidence type="ECO:0000256" key="1">
    <source>
        <dbReference type="ARBA" id="ARBA00005028"/>
    </source>
</evidence>
<dbReference type="InterPro" id="IPR047215">
    <property type="entry name" value="Galactose_mutarotase-like"/>
</dbReference>
<evidence type="ECO:0000256" key="3">
    <source>
        <dbReference type="ARBA" id="ARBA00023235"/>
    </source>
</evidence>
<dbReference type="GO" id="GO:0030246">
    <property type="term" value="F:carbohydrate binding"/>
    <property type="evidence" value="ECO:0007669"/>
    <property type="project" value="InterPro"/>
</dbReference>
<keyword evidence="9" id="KW-0732">Signal</keyword>
<dbReference type="GO" id="GO:0033499">
    <property type="term" value="P:galactose catabolic process via UDP-galactose, Leloir pathway"/>
    <property type="evidence" value="ECO:0007669"/>
    <property type="project" value="TreeGrafter"/>
</dbReference>
<dbReference type="CDD" id="cd09019">
    <property type="entry name" value="galactose_mutarotase_like"/>
    <property type="match status" value="1"/>
</dbReference>
<comment type="pathway">
    <text evidence="1 5">Carbohydrate metabolism; hexose metabolism.</text>
</comment>